<reference evidence="2" key="1">
    <citation type="submission" date="2013-02" db="EMBL/GenBank/DDBJ databases">
        <authorList>
            <consortium name="The Broad Institute Genome Sequencing Platform"/>
            <person name="Cuomo C."/>
            <person name="Becnel J."/>
            <person name="Sanscrainte N."/>
            <person name="Walker B."/>
            <person name="Young S.K."/>
            <person name="Zeng Q."/>
            <person name="Gargeya S."/>
            <person name="Fitzgerald M."/>
            <person name="Haas B."/>
            <person name="Abouelleil A."/>
            <person name="Alvarado L."/>
            <person name="Arachchi H.M."/>
            <person name="Berlin A.M."/>
            <person name="Chapman S.B."/>
            <person name="Dewar J."/>
            <person name="Goldberg J."/>
            <person name="Griggs A."/>
            <person name="Gujja S."/>
            <person name="Hansen M."/>
            <person name="Howarth C."/>
            <person name="Imamovic A."/>
            <person name="Larimer J."/>
            <person name="McCowan C."/>
            <person name="Murphy C."/>
            <person name="Neiman D."/>
            <person name="Pearson M."/>
            <person name="Priest M."/>
            <person name="Roberts A."/>
            <person name="Saif S."/>
            <person name="Shea T."/>
            <person name="Sisk P."/>
            <person name="Sykes S."/>
            <person name="Wortman J."/>
            <person name="Nusbaum C."/>
            <person name="Birren B."/>
        </authorList>
    </citation>
    <scope>NUCLEOTIDE SEQUENCE [LARGE SCALE GENOMIC DNA]</scope>
    <source>
        <strain evidence="2">PRA339</strain>
    </source>
</reference>
<gene>
    <name evidence="1" type="ORF">H312_01706</name>
</gene>
<proteinExistence type="predicted"/>
<sequence>MLLYILKVSTILIKETKTGKFLTKNGAFLSLGPFTSALDFDLEKTNKATEFIVKIRDTNQVIDDPGTAKQSKVIFFSKHGKQNQRVSFILTGSGALNIIIRGKKVVYNPVNNSFKMSGDFSNDEGEFILIDKGVSYKSIFKEYPIKESDISLEDPLRNSLLGITRPFGPMNYRLGYGPFNDFKNAPFGRNILPSYDNNYLRDNVHRDFQNSFY</sequence>
<dbReference type="Proteomes" id="UP000030655">
    <property type="component" value="Unassembled WGS sequence"/>
</dbReference>
<evidence type="ECO:0000313" key="2">
    <source>
        <dbReference type="Proteomes" id="UP000030655"/>
    </source>
</evidence>
<protein>
    <submittedName>
        <fullName evidence="1">Uncharacterized protein</fullName>
    </submittedName>
</protein>
<keyword evidence="2" id="KW-1185">Reference proteome</keyword>
<dbReference type="OrthoDB" id="10287061at2759"/>
<evidence type="ECO:0000313" key="1">
    <source>
        <dbReference type="EMBL" id="KCZ80878.1"/>
    </source>
</evidence>
<dbReference type="VEuPathDB" id="MicrosporidiaDB:H312_01706"/>
<name>A0A059F0P5_9MICR</name>
<organism evidence="1 2">
    <name type="scientific">Anncaliia algerae PRA339</name>
    <dbReference type="NCBI Taxonomy" id="1288291"/>
    <lineage>
        <taxon>Eukaryota</taxon>
        <taxon>Fungi</taxon>
        <taxon>Fungi incertae sedis</taxon>
        <taxon>Microsporidia</taxon>
        <taxon>Tubulinosematoidea</taxon>
        <taxon>Tubulinosematidae</taxon>
        <taxon>Anncaliia</taxon>
    </lineage>
</organism>
<dbReference type="AlphaFoldDB" id="A0A059F0P5"/>
<reference evidence="1 2" key="2">
    <citation type="submission" date="2014-03" db="EMBL/GenBank/DDBJ databases">
        <title>The Genome Sequence of Anncaliia algerae insect isolate PRA339.</title>
        <authorList>
            <consortium name="The Broad Institute Genome Sequencing Platform"/>
            <consortium name="The Broad Institute Genome Sequencing Center for Infectious Disease"/>
            <person name="Cuomo C."/>
            <person name="Becnel J."/>
            <person name="Sanscrainte N."/>
            <person name="Walker B."/>
            <person name="Young S.K."/>
            <person name="Zeng Q."/>
            <person name="Gargeya S."/>
            <person name="Fitzgerald M."/>
            <person name="Haas B."/>
            <person name="Abouelleil A."/>
            <person name="Alvarado L."/>
            <person name="Arachchi H.M."/>
            <person name="Berlin A.M."/>
            <person name="Chapman S.B."/>
            <person name="Dewar J."/>
            <person name="Goldberg J."/>
            <person name="Griggs A."/>
            <person name="Gujja S."/>
            <person name="Hansen M."/>
            <person name="Howarth C."/>
            <person name="Imamovic A."/>
            <person name="Larimer J."/>
            <person name="McCowan C."/>
            <person name="Murphy C."/>
            <person name="Neiman D."/>
            <person name="Pearson M."/>
            <person name="Priest M."/>
            <person name="Roberts A."/>
            <person name="Saif S."/>
            <person name="Shea T."/>
            <person name="Sisk P."/>
            <person name="Sykes S."/>
            <person name="Wortman J."/>
            <person name="Nusbaum C."/>
            <person name="Birren B."/>
        </authorList>
    </citation>
    <scope>NUCLEOTIDE SEQUENCE [LARGE SCALE GENOMIC DNA]</scope>
    <source>
        <strain evidence="1 2">PRA339</strain>
    </source>
</reference>
<dbReference type="EMBL" id="KK365159">
    <property type="protein sequence ID" value="KCZ80878.1"/>
    <property type="molecule type" value="Genomic_DNA"/>
</dbReference>
<accession>A0A059F0P5</accession>
<dbReference type="HOGENOM" id="CLU_1566578_0_0_1"/>